<dbReference type="HOGENOM" id="CLU_3270434_0_0_11"/>
<evidence type="ECO:0000313" key="2">
    <source>
        <dbReference type="Proteomes" id="UP000001549"/>
    </source>
</evidence>
<dbReference type="AlphaFoldDB" id="F8AX01"/>
<dbReference type="KEGG" id="fsy:FsymDg_4183"/>
<keyword evidence="2" id="KW-1185">Reference proteome</keyword>
<dbReference type="EMBL" id="CP002801">
    <property type="protein sequence ID" value="AEH11448.1"/>
    <property type="molecule type" value="Genomic_DNA"/>
</dbReference>
<protein>
    <submittedName>
        <fullName evidence="1">Uncharacterized protein</fullName>
    </submittedName>
</protein>
<evidence type="ECO:0000313" key="1">
    <source>
        <dbReference type="EMBL" id="AEH11448.1"/>
    </source>
</evidence>
<organism evidence="1 2">
    <name type="scientific">Candidatus Protofrankia datiscae</name>
    <dbReference type="NCBI Taxonomy" id="2716812"/>
    <lineage>
        <taxon>Bacteria</taxon>
        <taxon>Bacillati</taxon>
        <taxon>Actinomycetota</taxon>
        <taxon>Actinomycetes</taxon>
        <taxon>Frankiales</taxon>
        <taxon>Frankiaceae</taxon>
        <taxon>Protofrankia</taxon>
    </lineage>
</organism>
<reference evidence="1 2" key="1">
    <citation type="submission" date="2011-05" db="EMBL/GenBank/DDBJ databases">
        <title>Complete sequence of chromosome of Frankia symbiont of Datisca glomerata.</title>
        <authorList>
            <consortium name="US DOE Joint Genome Institute"/>
            <person name="Lucas S."/>
            <person name="Han J."/>
            <person name="Lapidus A."/>
            <person name="Cheng J.-F."/>
            <person name="Goodwin L."/>
            <person name="Pitluck S."/>
            <person name="Peters L."/>
            <person name="Mikhailova N."/>
            <person name="Chertkov O."/>
            <person name="Teshima H."/>
            <person name="Han C."/>
            <person name="Tapia R."/>
            <person name="Land M."/>
            <person name="Hauser L."/>
            <person name="Kyrpides N."/>
            <person name="Ivanova N."/>
            <person name="Pagani I."/>
            <person name="Berry A."/>
            <person name="Pawlowski K."/>
            <person name="Persson T."/>
            <person name="Vanden Heuvel B."/>
            <person name="Benson D."/>
            <person name="Woyke T."/>
        </authorList>
    </citation>
    <scope>NUCLEOTIDE SEQUENCE [LARGE SCALE GENOMIC DNA]</scope>
    <source>
        <strain evidence="2">4085684</strain>
    </source>
</reference>
<gene>
    <name evidence="1" type="ordered locus">FsymDg_4183</name>
</gene>
<name>F8AX01_9ACTN</name>
<proteinExistence type="predicted"/>
<sequence>MPGPAERIPHRWDARRQAIREKNETALMGSFLSDLPTDRLG</sequence>
<accession>F8AX01</accession>
<dbReference type="Proteomes" id="UP000001549">
    <property type="component" value="Chromosome"/>
</dbReference>